<dbReference type="AlphaFoldDB" id="A0A1S2LKA4"/>
<evidence type="ECO:0000256" key="1">
    <source>
        <dbReference type="SAM" id="Phobius"/>
    </source>
</evidence>
<evidence type="ECO:0000313" key="3">
    <source>
        <dbReference type="Proteomes" id="UP000180098"/>
    </source>
</evidence>
<comment type="caution">
    <text evidence="2">The sequence shown here is derived from an EMBL/GenBank/DDBJ whole genome shotgun (WGS) entry which is preliminary data.</text>
</comment>
<keyword evidence="1" id="KW-0472">Membrane</keyword>
<name>A0A1S2LKA4_9BACI</name>
<proteinExistence type="predicted"/>
<dbReference type="Proteomes" id="UP000180098">
    <property type="component" value="Unassembled WGS sequence"/>
</dbReference>
<evidence type="ECO:0000313" key="2">
    <source>
        <dbReference type="EMBL" id="OIJ12968.1"/>
    </source>
</evidence>
<dbReference type="RefSeq" id="WP_071313275.1">
    <property type="nucleotide sequence ID" value="NZ_MLQQ01000018.1"/>
</dbReference>
<reference evidence="2 3" key="1">
    <citation type="submission" date="2016-10" db="EMBL/GenBank/DDBJ databases">
        <title>Draft genome sequences of four alkaliphilic bacteria belonging to the Anaerobacillus genus.</title>
        <authorList>
            <person name="Bassil N.M."/>
            <person name="Lloyd J.R."/>
        </authorList>
    </citation>
    <scope>NUCLEOTIDE SEQUENCE [LARGE SCALE GENOMIC DNA]</scope>
    <source>
        <strain evidence="2 3">DSM 15340</strain>
    </source>
</reference>
<keyword evidence="3" id="KW-1185">Reference proteome</keyword>
<sequence length="134" mass="15437">MFEFIDSGLFWFIFTLKLFLVFISSSINKIYGIVEYDVKNIIGGAGINIPRTKEYKVITFISLLLYIPAFYPFASIPMFFTLLLGSVFCNLVLAYFFIKTLLKRSPYINAKIDLMVESEIQILKANLEKKGTNF</sequence>
<protein>
    <submittedName>
        <fullName evidence="2">Uncharacterized protein</fullName>
    </submittedName>
</protein>
<keyword evidence="1" id="KW-1133">Transmembrane helix</keyword>
<feature type="transmembrane region" description="Helical" evidence="1">
    <location>
        <begin position="79"/>
        <end position="98"/>
    </location>
</feature>
<organism evidence="2 3">
    <name type="scientific">Anaerobacillus arseniciselenatis</name>
    <dbReference type="NCBI Taxonomy" id="85682"/>
    <lineage>
        <taxon>Bacteria</taxon>
        <taxon>Bacillati</taxon>
        <taxon>Bacillota</taxon>
        <taxon>Bacilli</taxon>
        <taxon>Bacillales</taxon>
        <taxon>Bacillaceae</taxon>
        <taxon>Anaerobacillus</taxon>
    </lineage>
</organism>
<dbReference type="EMBL" id="MLQQ01000018">
    <property type="protein sequence ID" value="OIJ12968.1"/>
    <property type="molecule type" value="Genomic_DNA"/>
</dbReference>
<accession>A0A1S2LKA4</accession>
<keyword evidence="1" id="KW-0812">Transmembrane</keyword>
<gene>
    <name evidence="2" type="ORF">BKP35_10435</name>
</gene>
<feature type="transmembrane region" description="Helical" evidence="1">
    <location>
        <begin position="12"/>
        <end position="34"/>
    </location>
</feature>
<feature type="transmembrane region" description="Helical" evidence="1">
    <location>
        <begin position="55"/>
        <end position="73"/>
    </location>
</feature>